<comment type="caution">
    <text evidence="1">The sequence shown here is derived from an EMBL/GenBank/DDBJ whole genome shotgun (WGS) entry which is preliminary data.</text>
</comment>
<dbReference type="InterPro" id="IPR037883">
    <property type="entry name" value="Knr4/Smi1-like_sf"/>
</dbReference>
<proteinExistence type="predicted"/>
<dbReference type="GeneID" id="95794998"/>
<accession>A0A7W7DM50</accession>
<organism evidence="1 2">
    <name type="scientific">Streptomyces luteogriseus</name>
    <dbReference type="NCBI Taxonomy" id="68233"/>
    <lineage>
        <taxon>Bacteria</taxon>
        <taxon>Bacillati</taxon>
        <taxon>Actinomycetota</taxon>
        <taxon>Actinomycetes</taxon>
        <taxon>Kitasatosporales</taxon>
        <taxon>Streptomycetaceae</taxon>
        <taxon>Streptomyces</taxon>
    </lineage>
</organism>
<evidence type="ECO:0000313" key="1">
    <source>
        <dbReference type="EMBL" id="MBB4713141.1"/>
    </source>
</evidence>
<keyword evidence="2" id="KW-1185">Reference proteome</keyword>
<dbReference type="RefSeq" id="WP_184909103.1">
    <property type="nucleotide sequence ID" value="NZ_JACHMS010000001.1"/>
</dbReference>
<protein>
    <recommendedName>
        <fullName evidence="3">SMI1/KNR4 family protein</fullName>
    </recommendedName>
</protein>
<dbReference type="EMBL" id="JACHMS010000001">
    <property type="protein sequence ID" value="MBB4713141.1"/>
    <property type="molecule type" value="Genomic_DNA"/>
</dbReference>
<reference evidence="1 2" key="1">
    <citation type="submission" date="2020-08" db="EMBL/GenBank/DDBJ databases">
        <title>Sequencing the genomes of 1000 actinobacteria strains.</title>
        <authorList>
            <person name="Klenk H.-P."/>
        </authorList>
    </citation>
    <scope>NUCLEOTIDE SEQUENCE [LARGE SCALE GENOMIC DNA]</scope>
    <source>
        <strain evidence="1 2">DSM 40483</strain>
    </source>
</reference>
<evidence type="ECO:0008006" key="3">
    <source>
        <dbReference type="Google" id="ProtNLM"/>
    </source>
</evidence>
<evidence type="ECO:0000313" key="2">
    <source>
        <dbReference type="Proteomes" id="UP000565089"/>
    </source>
</evidence>
<dbReference type="AlphaFoldDB" id="A0A7W7DM50"/>
<dbReference type="SUPFAM" id="SSF160631">
    <property type="entry name" value="SMI1/KNR4-like"/>
    <property type="match status" value="1"/>
</dbReference>
<sequence>MSDRERLAALLGAPPHRRSPEAWTPLERELGVGFPDDYKEFIDGYEPVRINFHLHFDHPAHPVWSLGKWVAETVETYRTLDWPGPLRCPAVCLGGQAGVLVRSRQAGPGGAMTTTRGSVSEG</sequence>
<dbReference type="Proteomes" id="UP000565089">
    <property type="component" value="Unassembled WGS sequence"/>
</dbReference>
<gene>
    <name evidence="1" type="ORF">BJ965_003023</name>
</gene>
<name>A0A7W7DM50_9ACTN</name>